<evidence type="ECO:0000256" key="3">
    <source>
        <dbReference type="ARBA" id="ARBA00022884"/>
    </source>
</evidence>
<evidence type="ECO:0000256" key="4">
    <source>
        <dbReference type="ARBA" id="ARBA00022980"/>
    </source>
</evidence>
<keyword evidence="2 6" id="KW-0699">rRNA-binding</keyword>
<evidence type="ECO:0000256" key="1">
    <source>
        <dbReference type="ARBA" id="ARBA00008563"/>
    </source>
</evidence>
<dbReference type="RefSeq" id="WP_420070399.1">
    <property type="nucleotide sequence ID" value="NZ_JBCHKQ010000007.1"/>
</dbReference>
<proteinExistence type="inferred from homology"/>
<evidence type="ECO:0000256" key="6">
    <source>
        <dbReference type="HAMAP-Rule" id="MF_01363"/>
    </source>
</evidence>
<keyword evidence="5 6" id="KW-0687">Ribonucleoprotein</keyword>
<accession>A0ABU9UE06</accession>
<dbReference type="InterPro" id="IPR018258">
    <property type="entry name" value="Ribosomal_bL21_CS"/>
</dbReference>
<keyword evidence="3 6" id="KW-0694">RNA-binding</keyword>
<evidence type="ECO:0000256" key="7">
    <source>
        <dbReference type="RuleBase" id="RU000562"/>
    </source>
</evidence>
<protein>
    <recommendedName>
        <fullName evidence="6">Large ribosomal subunit protein bL21</fullName>
    </recommendedName>
</protein>
<organism evidence="8 9">
    <name type="scientific">Rarispira pelagica</name>
    <dbReference type="NCBI Taxonomy" id="3141764"/>
    <lineage>
        <taxon>Bacteria</taxon>
        <taxon>Pseudomonadati</taxon>
        <taxon>Spirochaetota</taxon>
        <taxon>Spirochaetia</taxon>
        <taxon>Winmispirales</taxon>
        <taxon>Winmispiraceae</taxon>
        <taxon>Rarispira</taxon>
    </lineage>
</organism>
<dbReference type="HAMAP" id="MF_01363">
    <property type="entry name" value="Ribosomal_bL21"/>
    <property type="match status" value="1"/>
</dbReference>
<comment type="subunit">
    <text evidence="6">Part of the 50S ribosomal subunit. Contacts protein L20.</text>
</comment>
<dbReference type="EMBL" id="JBCHKQ010000007">
    <property type="protein sequence ID" value="MEM5948904.1"/>
    <property type="molecule type" value="Genomic_DNA"/>
</dbReference>
<dbReference type="InterPro" id="IPR001787">
    <property type="entry name" value="Ribosomal_bL21"/>
</dbReference>
<reference evidence="8 9" key="1">
    <citation type="submission" date="2024-03" db="EMBL/GenBank/DDBJ databases">
        <title>Ignisphaera cupida sp. nov., a hyperthermophilic hydrolytic archaeon from a hot spring of Kamchatka, and proposal of Ignisphaeraceae fam. nov.</title>
        <authorList>
            <person name="Podosokorskaya O.A."/>
            <person name="Elcheninov A.G."/>
            <person name="Maltseva A.I."/>
            <person name="Zayulina K.S."/>
            <person name="Novikov A."/>
            <person name="Merkel A.Y."/>
        </authorList>
    </citation>
    <scope>NUCLEOTIDE SEQUENCE [LARGE SCALE GENOMIC DNA]</scope>
    <source>
        <strain evidence="8 9">38H-sp</strain>
    </source>
</reference>
<dbReference type="SUPFAM" id="SSF141091">
    <property type="entry name" value="L21p-like"/>
    <property type="match status" value="1"/>
</dbReference>
<dbReference type="GO" id="GO:0005840">
    <property type="term" value="C:ribosome"/>
    <property type="evidence" value="ECO:0007669"/>
    <property type="project" value="UniProtKB-KW"/>
</dbReference>
<gene>
    <name evidence="6 8" type="primary">rplU</name>
    <name evidence="8" type="ORF">WKV44_10165</name>
</gene>
<dbReference type="PROSITE" id="PS01169">
    <property type="entry name" value="RIBOSOMAL_L21"/>
    <property type="match status" value="1"/>
</dbReference>
<comment type="caution">
    <text evidence="8">The sequence shown here is derived from an EMBL/GenBank/DDBJ whole genome shotgun (WGS) entry which is preliminary data.</text>
</comment>
<dbReference type="PANTHER" id="PTHR21349:SF0">
    <property type="entry name" value="LARGE RIBOSOMAL SUBUNIT PROTEIN BL21M"/>
    <property type="match status" value="1"/>
</dbReference>
<sequence>MYALVEIAGKQYKVEEGSKLVVDKLQLEPGASVDFDSVLMLRKDDEVKLGSPYVDGCKVKAVVEDQIKGKKIVVFKYKRRKNYRRKRGHRQQYSVLKVEKIEA</sequence>
<evidence type="ECO:0000313" key="8">
    <source>
        <dbReference type="EMBL" id="MEM5948904.1"/>
    </source>
</evidence>
<name>A0ABU9UE06_9SPIR</name>
<keyword evidence="9" id="KW-1185">Reference proteome</keyword>
<dbReference type="InterPro" id="IPR028909">
    <property type="entry name" value="bL21-like"/>
</dbReference>
<evidence type="ECO:0000313" key="9">
    <source>
        <dbReference type="Proteomes" id="UP001466331"/>
    </source>
</evidence>
<dbReference type="Pfam" id="PF00829">
    <property type="entry name" value="Ribosomal_L21p"/>
    <property type="match status" value="1"/>
</dbReference>
<evidence type="ECO:0000256" key="5">
    <source>
        <dbReference type="ARBA" id="ARBA00023274"/>
    </source>
</evidence>
<comment type="similarity">
    <text evidence="1 6 7">Belongs to the bacterial ribosomal protein bL21 family.</text>
</comment>
<dbReference type="InterPro" id="IPR036164">
    <property type="entry name" value="bL21-like_sf"/>
</dbReference>
<dbReference type="NCBIfam" id="TIGR00061">
    <property type="entry name" value="L21"/>
    <property type="match status" value="1"/>
</dbReference>
<comment type="function">
    <text evidence="6 7">This protein binds to 23S rRNA in the presence of protein L20.</text>
</comment>
<keyword evidence="4 6" id="KW-0689">Ribosomal protein</keyword>
<dbReference type="Proteomes" id="UP001466331">
    <property type="component" value="Unassembled WGS sequence"/>
</dbReference>
<evidence type="ECO:0000256" key="2">
    <source>
        <dbReference type="ARBA" id="ARBA00022730"/>
    </source>
</evidence>
<dbReference type="PANTHER" id="PTHR21349">
    <property type="entry name" value="50S RIBOSOMAL PROTEIN L21"/>
    <property type="match status" value="1"/>
</dbReference>